<evidence type="ECO:0000256" key="11">
    <source>
        <dbReference type="SAM" id="MobiDB-lite"/>
    </source>
</evidence>
<comment type="caution">
    <text evidence="13">The sequence shown here is derived from an EMBL/GenBank/DDBJ whole genome shotgun (WGS) entry which is preliminary data.</text>
</comment>
<evidence type="ECO:0000313" key="14">
    <source>
        <dbReference type="Proteomes" id="UP000812966"/>
    </source>
</evidence>
<dbReference type="Proteomes" id="UP000812966">
    <property type="component" value="Unassembled WGS sequence"/>
</dbReference>
<dbReference type="InterPro" id="IPR023267">
    <property type="entry name" value="RCMT"/>
</dbReference>
<dbReference type="InterPro" id="IPR029063">
    <property type="entry name" value="SAM-dependent_MTases_sf"/>
</dbReference>
<feature type="compositionally biased region" description="Basic residues" evidence="11">
    <location>
        <begin position="86"/>
        <end position="95"/>
    </location>
</feature>
<protein>
    <recommendedName>
        <fullName evidence="9">Nucleolar protein 2</fullName>
    </recommendedName>
</protein>
<dbReference type="InterPro" id="IPR011023">
    <property type="entry name" value="Nop2p"/>
</dbReference>
<dbReference type="GO" id="GO:0005730">
    <property type="term" value="C:nucleolus"/>
    <property type="evidence" value="ECO:0007669"/>
    <property type="project" value="UniProtKB-SubCell"/>
</dbReference>
<keyword evidence="4 10" id="KW-0489">Methyltransferase</keyword>
<evidence type="ECO:0000259" key="12">
    <source>
        <dbReference type="PROSITE" id="PS51686"/>
    </source>
</evidence>
<dbReference type="PANTHER" id="PTHR22807">
    <property type="entry name" value="NOP2 YEAST -RELATED NOL1/NOP2/FMU SUN DOMAIN-CONTAINING"/>
    <property type="match status" value="1"/>
</dbReference>
<feature type="domain" description="SAM-dependent MTase RsmB/NOP-type" evidence="12">
    <location>
        <begin position="369"/>
        <end position="657"/>
    </location>
</feature>
<evidence type="ECO:0000256" key="9">
    <source>
        <dbReference type="ARBA" id="ARBA00082314"/>
    </source>
</evidence>
<dbReference type="PRINTS" id="PR02008">
    <property type="entry name" value="RCMTFAMILY"/>
</dbReference>
<dbReference type="EMBL" id="JABELV010000153">
    <property type="protein sequence ID" value="KAG7529361.1"/>
    <property type="molecule type" value="Genomic_DNA"/>
</dbReference>
<organism evidence="13 14">
    <name type="scientific">Filobasidium floriforme</name>
    <dbReference type="NCBI Taxonomy" id="5210"/>
    <lineage>
        <taxon>Eukaryota</taxon>
        <taxon>Fungi</taxon>
        <taxon>Dikarya</taxon>
        <taxon>Basidiomycota</taxon>
        <taxon>Agaricomycotina</taxon>
        <taxon>Tremellomycetes</taxon>
        <taxon>Filobasidiales</taxon>
        <taxon>Filobasidiaceae</taxon>
        <taxon>Filobasidium</taxon>
    </lineage>
</organism>
<dbReference type="FunFam" id="3.30.70.1170:FF:000001">
    <property type="entry name" value="Ribosomal RNA methyltransferase Nop2"/>
    <property type="match status" value="1"/>
</dbReference>
<dbReference type="GO" id="GO:0000470">
    <property type="term" value="P:maturation of LSU-rRNA"/>
    <property type="evidence" value="ECO:0007669"/>
    <property type="project" value="TreeGrafter"/>
</dbReference>
<evidence type="ECO:0000256" key="2">
    <source>
        <dbReference type="ARBA" id="ARBA00007494"/>
    </source>
</evidence>
<dbReference type="Gene3D" id="3.30.70.1170">
    <property type="entry name" value="Sun protein, domain 3"/>
    <property type="match status" value="1"/>
</dbReference>
<dbReference type="NCBIfam" id="TIGR00446">
    <property type="entry name" value="nop2p"/>
    <property type="match status" value="1"/>
</dbReference>
<evidence type="ECO:0000256" key="8">
    <source>
        <dbReference type="ARBA" id="ARBA00023242"/>
    </source>
</evidence>
<feature type="region of interest" description="Disordered" evidence="11">
    <location>
        <begin position="1"/>
        <end position="237"/>
    </location>
</feature>
<evidence type="ECO:0000256" key="3">
    <source>
        <dbReference type="ARBA" id="ARBA00022517"/>
    </source>
</evidence>
<dbReference type="SUPFAM" id="SSF53335">
    <property type="entry name" value="S-adenosyl-L-methionine-dependent methyltransferases"/>
    <property type="match status" value="1"/>
</dbReference>
<dbReference type="Pfam" id="PF01189">
    <property type="entry name" value="Methyltr_RsmB-F"/>
    <property type="match status" value="1"/>
</dbReference>
<evidence type="ECO:0000313" key="13">
    <source>
        <dbReference type="EMBL" id="KAG7529361.1"/>
    </source>
</evidence>
<feature type="compositionally biased region" description="Acidic residues" evidence="11">
    <location>
        <begin position="271"/>
        <end position="285"/>
    </location>
</feature>
<keyword evidence="5 10" id="KW-0808">Transferase</keyword>
<name>A0A8K0NR49_9TREE</name>
<feature type="active site" description="Nucleophile" evidence="10">
    <location>
        <position position="586"/>
    </location>
</feature>
<dbReference type="InterPro" id="IPR049560">
    <property type="entry name" value="MeTrfase_RsmB-F_NOP2_cat"/>
</dbReference>
<keyword evidence="7 10" id="KW-0694">RNA-binding</keyword>
<dbReference type="OrthoDB" id="427002at2759"/>
<comment type="similarity">
    <text evidence="2 10">Belongs to the class I-like SAM-binding methyltransferase superfamily. RsmB/NOP family.</text>
</comment>
<feature type="compositionally biased region" description="Acidic residues" evidence="11">
    <location>
        <begin position="173"/>
        <end position="185"/>
    </location>
</feature>
<feature type="compositionally biased region" description="Basic and acidic residues" evidence="11">
    <location>
        <begin position="720"/>
        <end position="731"/>
    </location>
</feature>
<feature type="compositionally biased region" description="Acidic residues" evidence="11">
    <location>
        <begin position="197"/>
        <end position="220"/>
    </location>
</feature>
<accession>A0A8K0NR49</accession>
<dbReference type="PANTHER" id="PTHR22807:SF30">
    <property type="entry name" value="28S RRNA (CYTOSINE(4447)-C(5))-METHYLTRANSFERASE-RELATED"/>
    <property type="match status" value="1"/>
</dbReference>
<keyword evidence="3" id="KW-0690">Ribosome biogenesis</keyword>
<dbReference type="InterPro" id="IPR018314">
    <property type="entry name" value="RsmB/NOL1/NOP2-like_CS"/>
</dbReference>
<evidence type="ECO:0000256" key="7">
    <source>
        <dbReference type="ARBA" id="ARBA00022884"/>
    </source>
</evidence>
<sequence>MGYKAKNKQAAPKPLHDPEAVRPESRRQNKRKAEEEAVRAAGGKKTKSKDENKSKGKGRAGVQVARPVYSDSDDEQPSGRKTQQQPKKKSLKSSKKSSADVTFDDDSEPDINDESAFLHNDDPEAPEVQHNFDLDEAPSGEENDLAAFMGEADSDSEGDDEEDGDDMFGAGGDEFEMSEDEDDELAGGLEHDSAFDTSEDEKDGADGDDNEDEDMEADDEVPPHLRPNPSMAIDDDEDLDGQITTNLMGDITASEFTLPAVTKSRAKTAEDVDNGEDDDDEEQFDELEGRTSLRDVEARMRWLVGVLGGKEKDEDGEVIPGQEFRGIKGFSRSDHLLQLQHDIATYFGYNNYLVGKLMVLFSAAEALAFFEANETPRPVTIRTNTLRTRRRDLAQALINRGVNLEPIGKWSKVGLQVFESSVPIGATPEYLAGHYMLQAASSFLPVIALAPQPEERVLDMASAPGGKTTYISALLQNTGVVFANDSNKARTKSLTANVHRLGCKNVVVCSYDGREFPKVMGGFDRVLLDAPCSGTGVISKDPSVKVNKSERDFQLLAHLQKQLVLCALDSCDPSSKTGGYVVYSTCSVTVDENESVVDYALRKRPNVKLVETGLQFGVEGFKAFGGKQFHPSVSMTRRFYPHKHNMDGFFVAKFKVMKKTKKTEAASAEAQDQDDAMDVTLGEEEDVLANATFNDDEDEAIIKDSKRRALKSKGVKVSKGKGDKVAEEPVKAPKLKNKPRPLPESTKKTTRKA</sequence>
<evidence type="ECO:0000256" key="10">
    <source>
        <dbReference type="PROSITE-ProRule" id="PRU01023"/>
    </source>
</evidence>
<keyword evidence="6 10" id="KW-0949">S-adenosyl-L-methionine</keyword>
<dbReference type="GO" id="GO:0003723">
    <property type="term" value="F:RNA binding"/>
    <property type="evidence" value="ECO:0007669"/>
    <property type="project" value="UniProtKB-UniRule"/>
</dbReference>
<feature type="compositionally biased region" description="Basic residues" evidence="11">
    <location>
        <begin position="707"/>
        <end position="719"/>
    </location>
</feature>
<feature type="binding site" evidence="10">
    <location>
        <position position="485"/>
    </location>
    <ligand>
        <name>S-adenosyl-L-methionine</name>
        <dbReference type="ChEBI" id="CHEBI:59789"/>
    </ligand>
</feature>
<feature type="binding site" evidence="10">
    <location>
        <position position="512"/>
    </location>
    <ligand>
        <name>S-adenosyl-L-methionine</name>
        <dbReference type="ChEBI" id="CHEBI:59789"/>
    </ligand>
</feature>
<feature type="region of interest" description="Disordered" evidence="11">
    <location>
        <begin position="707"/>
        <end position="753"/>
    </location>
</feature>
<evidence type="ECO:0000256" key="6">
    <source>
        <dbReference type="ARBA" id="ARBA00022691"/>
    </source>
</evidence>
<evidence type="ECO:0000256" key="5">
    <source>
        <dbReference type="ARBA" id="ARBA00022679"/>
    </source>
</evidence>
<feature type="region of interest" description="Disordered" evidence="11">
    <location>
        <begin position="262"/>
        <end position="285"/>
    </location>
</feature>
<keyword evidence="14" id="KW-1185">Reference proteome</keyword>
<dbReference type="Gene3D" id="3.40.50.150">
    <property type="entry name" value="Vaccinia Virus protein VP39"/>
    <property type="match status" value="1"/>
</dbReference>
<feature type="compositionally biased region" description="Acidic residues" evidence="11">
    <location>
        <begin position="102"/>
        <end position="113"/>
    </location>
</feature>
<dbReference type="PROSITE" id="PS51686">
    <property type="entry name" value="SAM_MT_RSMB_NOP"/>
    <property type="match status" value="1"/>
</dbReference>
<feature type="compositionally biased region" description="Basic and acidic residues" evidence="11">
    <location>
        <begin position="14"/>
        <end position="38"/>
    </location>
</feature>
<dbReference type="PROSITE" id="PS01153">
    <property type="entry name" value="NOL1_NOP2_SUN"/>
    <property type="match status" value="1"/>
</dbReference>
<comment type="subcellular location">
    <subcellularLocation>
        <location evidence="1">Nucleus</location>
        <location evidence="1">Nucleolus</location>
    </subcellularLocation>
</comment>
<feature type="binding site" evidence="10">
    <location>
        <position position="529"/>
    </location>
    <ligand>
        <name>S-adenosyl-L-methionine</name>
        <dbReference type="ChEBI" id="CHEBI:59789"/>
    </ligand>
</feature>
<dbReference type="AlphaFoldDB" id="A0A8K0NR49"/>
<proteinExistence type="inferred from homology"/>
<feature type="compositionally biased region" description="Acidic residues" evidence="11">
    <location>
        <begin position="152"/>
        <end position="166"/>
    </location>
</feature>
<dbReference type="GO" id="GO:0009383">
    <property type="term" value="F:rRNA (cytosine-C5-)-methyltransferase activity"/>
    <property type="evidence" value="ECO:0007669"/>
    <property type="project" value="TreeGrafter"/>
</dbReference>
<evidence type="ECO:0000256" key="1">
    <source>
        <dbReference type="ARBA" id="ARBA00004604"/>
    </source>
</evidence>
<feature type="compositionally biased region" description="Acidic residues" evidence="11">
    <location>
        <begin position="134"/>
        <end position="144"/>
    </location>
</feature>
<dbReference type="GO" id="GO:0070475">
    <property type="term" value="P:rRNA base methylation"/>
    <property type="evidence" value="ECO:0007669"/>
    <property type="project" value="TreeGrafter"/>
</dbReference>
<feature type="binding site" evidence="10">
    <location>
        <begin position="461"/>
        <end position="467"/>
    </location>
    <ligand>
        <name>S-adenosyl-L-methionine</name>
        <dbReference type="ChEBI" id="CHEBI:59789"/>
    </ligand>
</feature>
<dbReference type="InterPro" id="IPR023273">
    <property type="entry name" value="RCMT_NOP2"/>
</dbReference>
<dbReference type="PRINTS" id="PR02012">
    <property type="entry name" value="RCMTNOP2"/>
</dbReference>
<evidence type="ECO:0000256" key="4">
    <source>
        <dbReference type="ARBA" id="ARBA00022603"/>
    </source>
</evidence>
<reference evidence="13" key="1">
    <citation type="submission" date="2020-04" db="EMBL/GenBank/DDBJ databases">
        <title>Analysis of mating type loci in Filobasidium floriforme.</title>
        <authorList>
            <person name="Nowrousian M."/>
        </authorList>
    </citation>
    <scope>NUCLEOTIDE SEQUENCE</scope>
    <source>
        <strain evidence="13">CBS 6242</strain>
    </source>
</reference>
<gene>
    <name evidence="13" type="ORF">FFLO_05713</name>
</gene>
<dbReference type="InterPro" id="IPR001678">
    <property type="entry name" value="MeTrfase_RsmB-F_NOP2_dom"/>
</dbReference>
<keyword evidence="8" id="KW-0539">Nucleus</keyword>